<keyword evidence="4" id="KW-1185">Reference proteome</keyword>
<dbReference type="Proteomes" id="UP001370348">
    <property type="component" value="Chromosome"/>
</dbReference>
<dbReference type="GO" id="GO:0016787">
    <property type="term" value="F:hydrolase activity"/>
    <property type="evidence" value="ECO:0007669"/>
    <property type="project" value="UniProtKB-KW"/>
</dbReference>
<accession>A0ABZ2MAB3</accession>
<protein>
    <submittedName>
        <fullName evidence="3">Alpha/beta fold hydrolase</fullName>
    </submittedName>
</protein>
<dbReference type="SUPFAM" id="SSF54427">
    <property type="entry name" value="NTF2-like"/>
    <property type="match status" value="1"/>
</dbReference>
<dbReference type="InterPro" id="IPR000073">
    <property type="entry name" value="AB_hydrolase_1"/>
</dbReference>
<dbReference type="InterPro" id="IPR032710">
    <property type="entry name" value="NTF2-like_dom_sf"/>
</dbReference>
<organism evidence="3 4">
    <name type="scientific">Pendulispora albinea</name>
    <dbReference type="NCBI Taxonomy" id="2741071"/>
    <lineage>
        <taxon>Bacteria</taxon>
        <taxon>Pseudomonadati</taxon>
        <taxon>Myxococcota</taxon>
        <taxon>Myxococcia</taxon>
        <taxon>Myxococcales</taxon>
        <taxon>Sorangiineae</taxon>
        <taxon>Pendulisporaceae</taxon>
        <taxon>Pendulispora</taxon>
    </lineage>
</organism>
<dbReference type="EMBL" id="CP089984">
    <property type="protein sequence ID" value="WXB19443.1"/>
    <property type="molecule type" value="Genomic_DNA"/>
</dbReference>
<evidence type="ECO:0000313" key="4">
    <source>
        <dbReference type="Proteomes" id="UP001370348"/>
    </source>
</evidence>
<evidence type="ECO:0000259" key="2">
    <source>
        <dbReference type="Pfam" id="PF12680"/>
    </source>
</evidence>
<keyword evidence="3" id="KW-0378">Hydrolase</keyword>
<dbReference type="InterPro" id="IPR051340">
    <property type="entry name" value="Haloalkane_dehalogenase"/>
</dbReference>
<dbReference type="Pfam" id="PF12680">
    <property type="entry name" value="SnoaL_2"/>
    <property type="match status" value="1"/>
</dbReference>
<dbReference type="PRINTS" id="PR00111">
    <property type="entry name" value="ABHYDROLASE"/>
</dbReference>
<reference evidence="3 4" key="1">
    <citation type="submission" date="2021-12" db="EMBL/GenBank/DDBJ databases">
        <title>Discovery of the Pendulisporaceae a myxobacterial family with distinct sporulation behavior and unique specialized metabolism.</title>
        <authorList>
            <person name="Garcia R."/>
            <person name="Popoff A."/>
            <person name="Bader C.D."/>
            <person name="Loehr J."/>
            <person name="Walesch S."/>
            <person name="Walt C."/>
            <person name="Boldt J."/>
            <person name="Bunk B."/>
            <person name="Haeckl F.J.F.P.J."/>
            <person name="Gunesch A.P."/>
            <person name="Birkelbach J."/>
            <person name="Nuebel U."/>
            <person name="Pietschmann T."/>
            <person name="Bach T."/>
            <person name="Mueller R."/>
        </authorList>
    </citation>
    <scope>NUCLEOTIDE SEQUENCE [LARGE SCALE GENOMIC DNA]</scope>
    <source>
        <strain evidence="3 4">MSr11954</strain>
    </source>
</reference>
<feature type="domain" description="SnoaL-like" evidence="2">
    <location>
        <begin position="293"/>
        <end position="401"/>
    </location>
</feature>
<dbReference type="InterPro" id="IPR029058">
    <property type="entry name" value="AB_hydrolase_fold"/>
</dbReference>
<dbReference type="PANTHER" id="PTHR42977">
    <property type="entry name" value="HYDROLASE-RELATED"/>
    <property type="match status" value="1"/>
</dbReference>
<gene>
    <name evidence="3" type="ORF">LZC94_19700</name>
</gene>
<dbReference type="RefSeq" id="WP_394829059.1">
    <property type="nucleotide sequence ID" value="NZ_CP089984.1"/>
</dbReference>
<feature type="domain" description="AB hydrolase-1" evidence="1">
    <location>
        <begin position="28"/>
        <end position="273"/>
    </location>
</feature>
<dbReference type="SUPFAM" id="SSF53474">
    <property type="entry name" value="alpha/beta-Hydrolases"/>
    <property type="match status" value="1"/>
</dbReference>
<dbReference type="Gene3D" id="3.40.50.1820">
    <property type="entry name" value="alpha/beta hydrolase"/>
    <property type="match status" value="1"/>
</dbReference>
<dbReference type="Gene3D" id="3.10.450.50">
    <property type="match status" value="1"/>
</dbReference>
<sequence length="417" mass="45744">MTTQITRHSIEAFGSKVFVREAGDRTAPAIVLLHGYPSSSHMFRELIPLLAGRFRVIAPDMIGYGGSDAPSVDAFDYTFDNLTAVTRKVLEHLEVASYVLYLHDFGGPVGLRLAAAEPHRVRGLIVQNANAYMEGISEVFANLFQPLWKERNEKTLAAARGFLSAEITKMQYTAGARDTVRLDPAAWMLDQAFLDRPGIAEAQIALFIDYEKNVASYDAWHAYFRAHQPKTLVVWGKNDPFFLQAGAEAFRRDLPDAEIVLLDGGHFALEEHAPAVAAHIGRVFGQRTEAETVRSFYDELGAGRLDEALRLLATDVSWNDPKGFPYGGNLVGAAAVKERVFARIAADWPTFAITIDKLVASNDGADVVAIGAYTGRHGATGRALHAPFAHTWSVSRGVITRFETFTDTAAMRDAMTA</sequence>
<dbReference type="InterPro" id="IPR037401">
    <property type="entry name" value="SnoaL-like"/>
</dbReference>
<evidence type="ECO:0000313" key="3">
    <source>
        <dbReference type="EMBL" id="WXB19443.1"/>
    </source>
</evidence>
<proteinExistence type="predicted"/>
<name>A0ABZ2MAB3_9BACT</name>
<dbReference type="Pfam" id="PF00561">
    <property type="entry name" value="Abhydrolase_1"/>
    <property type="match status" value="1"/>
</dbReference>
<dbReference type="PANTHER" id="PTHR42977:SF1">
    <property type="entry name" value="BLR6576 PROTEIN"/>
    <property type="match status" value="1"/>
</dbReference>
<evidence type="ECO:0000259" key="1">
    <source>
        <dbReference type="Pfam" id="PF00561"/>
    </source>
</evidence>